<evidence type="ECO:0000313" key="6">
    <source>
        <dbReference type="Proteomes" id="UP000695007"/>
    </source>
</evidence>
<dbReference type="Gene3D" id="1.20.1370.10">
    <property type="entry name" value="Hemocyanin, N-terminal domain"/>
    <property type="match status" value="1"/>
</dbReference>
<proteinExistence type="predicted"/>
<dbReference type="SUPFAM" id="SSF48056">
    <property type="entry name" value="Di-copper centre-containing domain"/>
    <property type="match status" value="1"/>
</dbReference>
<dbReference type="Gene3D" id="1.10.1280.10">
    <property type="entry name" value="Di-copper center containing domain from catechol oxidase"/>
    <property type="match status" value="1"/>
</dbReference>
<dbReference type="CTD" id="45326"/>
<dbReference type="GO" id="GO:0005615">
    <property type="term" value="C:extracellular space"/>
    <property type="evidence" value="ECO:0007669"/>
    <property type="project" value="UniProtKB-ARBA"/>
</dbReference>
<feature type="compositionally biased region" description="Low complexity" evidence="2">
    <location>
        <begin position="752"/>
        <end position="773"/>
    </location>
</feature>
<dbReference type="GO" id="GO:0045735">
    <property type="term" value="F:nutrient reservoir activity"/>
    <property type="evidence" value="ECO:0007669"/>
    <property type="project" value="UniProtKB-KW"/>
</dbReference>
<feature type="domain" description="Hemocyanin middle" evidence="3">
    <location>
        <begin position="137"/>
        <end position="417"/>
    </location>
</feature>
<dbReference type="RefSeq" id="XP_011495593.1">
    <property type="nucleotide sequence ID" value="XM_011497291.1"/>
</dbReference>
<accession>A0AAJ6VNE1</accession>
<name>A0AAJ6VNE1_9HYME</name>
<evidence type="ECO:0000256" key="2">
    <source>
        <dbReference type="SAM" id="MobiDB-lite"/>
    </source>
</evidence>
<dbReference type="PANTHER" id="PTHR11511:SF5">
    <property type="entry name" value="FAT-BODY PROTEIN 1-RELATED"/>
    <property type="match status" value="1"/>
</dbReference>
<organism evidence="6 7">
    <name type="scientific">Ceratosolen solmsi marchali</name>
    <dbReference type="NCBI Taxonomy" id="326594"/>
    <lineage>
        <taxon>Eukaryota</taxon>
        <taxon>Metazoa</taxon>
        <taxon>Ecdysozoa</taxon>
        <taxon>Arthropoda</taxon>
        <taxon>Hexapoda</taxon>
        <taxon>Insecta</taxon>
        <taxon>Pterygota</taxon>
        <taxon>Neoptera</taxon>
        <taxon>Endopterygota</taxon>
        <taxon>Hymenoptera</taxon>
        <taxon>Apocrita</taxon>
        <taxon>Proctotrupomorpha</taxon>
        <taxon>Chalcidoidea</taxon>
        <taxon>Agaonidae</taxon>
        <taxon>Agaoninae</taxon>
        <taxon>Ceratosolen</taxon>
    </lineage>
</organism>
<feature type="domain" description="Hemocyanin C-terminal" evidence="5">
    <location>
        <begin position="427"/>
        <end position="628"/>
    </location>
</feature>
<dbReference type="PRINTS" id="PR00187">
    <property type="entry name" value="HAEMOCYANIN"/>
</dbReference>
<dbReference type="InterPro" id="IPR013788">
    <property type="entry name" value="Hemocyanin/hexamerin"/>
</dbReference>
<reference evidence="7" key="1">
    <citation type="submission" date="2025-08" db="UniProtKB">
        <authorList>
            <consortium name="RefSeq"/>
        </authorList>
    </citation>
    <scope>IDENTIFICATION</scope>
</reference>
<feature type="domain" description="Hemocyanin N-terminal" evidence="4">
    <location>
        <begin position="10"/>
        <end position="126"/>
    </location>
</feature>
<dbReference type="InterPro" id="IPR036697">
    <property type="entry name" value="Hemocyanin_N_sf"/>
</dbReference>
<feature type="region of interest" description="Disordered" evidence="2">
    <location>
        <begin position="787"/>
        <end position="824"/>
    </location>
</feature>
<feature type="compositionally biased region" description="Polar residues" evidence="2">
    <location>
        <begin position="787"/>
        <end position="823"/>
    </location>
</feature>
<dbReference type="InterPro" id="IPR037020">
    <property type="entry name" value="Hemocyanin_C_sf"/>
</dbReference>
<dbReference type="InterPro" id="IPR005203">
    <property type="entry name" value="Hemocyanin_C"/>
</dbReference>
<dbReference type="Pfam" id="PF00372">
    <property type="entry name" value="Hemocyanin_M"/>
    <property type="match status" value="1"/>
</dbReference>
<dbReference type="SUPFAM" id="SSF48050">
    <property type="entry name" value="Hemocyanin, N-terminal domain"/>
    <property type="match status" value="1"/>
</dbReference>
<evidence type="ECO:0000259" key="5">
    <source>
        <dbReference type="Pfam" id="PF03723"/>
    </source>
</evidence>
<keyword evidence="6" id="KW-1185">Reference proteome</keyword>
<dbReference type="GeneID" id="105360396"/>
<dbReference type="Pfam" id="PF03722">
    <property type="entry name" value="Hemocyanin_N"/>
    <property type="match status" value="1"/>
</dbReference>
<dbReference type="KEGG" id="csol:105360396"/>
<dbReference type="InterPro" id="IPR008922">
    <property type="entry name" value="Di-copper_centre_dom_sf"/>
</dbReference>
<dbReference type="InterPro" id="IPR005204">
    <property type="entry name" value="Hemocyanin_N"/>
</dbReference>
<dbReference type="InterPro" id="IPR000896">
    <property type="entry name" value="Hemocyanin/hexamerin_mid_dom"/>
</dbReference>
<feature type="region of interest" description="Disordered" evidence="2">
    <location>
        <begin position="740"/>
        <end position="773"/>
    </location>
</feature>
<keyword evidence="1" id="KW-0758">Storage protein</keyword>
<dbReference type="AlphaFoldDB" id="A0AAJ6VNE1"/>
<dbReference type="Pfam" id="PF03723">
    <property type="entry name" value="Hemocyanin_C"/>
    <property type="match status" value="1"/>
</dbReference>
<gene>
    <name evidence="7" type="primary">LOC105360396</name>
</gene>
<evidence type="ECO:0000259" key="4">
    <source>
        <dbReference type="Pfam" id="PF03722"/>
    </source>
</evidence>
<dbReference type="Proteomes" id="UP000695007">
    <property type="component" value="Unplaced"/>
</dbReference>
<protein>
    <submittedName>
        <fullName evidence="7">Hexamerin</fullName>
    </submittedName>
</protein>
<evidence type="ECO:0000313" key="7">
    <source>
        <dbReference type="RefSeq" id="XP_011495593.1"/>
    </source>
</evidence>
<dbReference type="SUPFAM" id="SSF81296">
    <property type="entry name" value="E set domains"/>
    <property type="match status" value="2"/>
</dbReference>
<dbReference type="InterPro" id="IPR014756">
    <property type="entry name" value="Ig_E-set"/>
</dbReference>
<dbReference type="Gene3D" id="2.60.40.1520">
    <property type="entry name" value="Hemocyanin, C-terminal domain"/>
    <property type="match status" value="2"/>
</dbReference>
<dbReference type="PANTHER" id="PTHR11511">
    <property type="entry name" value="LARVAL STORAGE PROTEIN/PHENOLOXIDASE"/>
    <property type="match status" value="1"/>
</dbReference>
<dbReference type="PROSITE" id="PS00210">
    <property type="entry name" value="HEMOCYANIN_2"/>
    <property type="match status" value="1"/>
</dbReference>
<evidence type="ECO:0000256" key="1">
    <source>
        <dbReference type="ARBA" id="ARBA00022761"/>
    </source>
</evidence>
<sequence length="889" mass="101551">MISSSNQDLLRKQQNIIDLLENIYGELPNTVLKDVGTSYEFESQLQNYENPSLVKYYASLIKNGQTQPKGTPFAASVSQLRKEVAILTQIFLGAKDYRTFLNTAAWARINVNEDQFVTAFSSAVLQLPYMNGVILPPVYEVYPQYFFDARIIQNVYNHVSNYNSEASEAKDQSGVYDINVNYTSNTPYGENQIAYFTDDIGLSAYYYYVQLASYMLPQDYSASNNKQGIFQGEGRNTVGHGAHYYYIHQQLLARYNLERLGQGLSPIGELDSYYEHIETPYKPNLRYSNGVNLPERNEHIVITPKHKNYNLVRLVSSLEQRILDAINLGQVVTSQGNYISLYQPQGLNILGELIEGTGRSINPRYYGSFQTISRQLFGNAPQFNNIYEYSPSALELGQTAVRDPVFYQLYNKIVQLFHYYQEALPAYQYNDVVVPGVNIQKIDMSDLVTYFSNYDVSLDNAVPQTLPHKSTESQSPSKYTAHLKRLDHKQYQYSIYVNSQNVIPGAVVRVYMGPKYNYAGQPIDVSADRHYFYELDQFFYDLAEGQNVIVRNSQEATGQSFDFPSFQQIKNQIYSAVRSESPYYVNYAEQLYGFPARLSLPKGSKSGFPLQLLVIISSGNQVKQQAEFYGPVVEEEFMTYQPQHYQIVERGEYQGNVRNQDRNSNVYQTTEVIPEFEGPILSKGNSYSDYLYKKYPGSYNYQHGQQTYTNVAAPNQQQGYNGYRSGDKGINYERAVNSYEQHSQDDTDDYYSNQGASYNQGQSSSYGIGQGQAEYPTGKVQRFQPFRSTESSQNQGGYQSRGTVDNSRSGRTTTYSPNTYQNNKGHEQYYRNYYQNNYIGNIIGGAVSLDGRPLGYPLDKQLAYSAFDAQNIYIQDVVVYHNDEYLPQN</sequence>
<evidence type="ECO:0000259" key="3">
    <source>
        <dbReference type="Pfam" id="PF00372"/>
    </source>
</evidence>